<organism evidence="1 2">
    <name type="scientific">Willisornis vidua</name>
    <name type="common">Xingu scale-backed antbird</name>
    <dbReference type="NCBI Taxonomy" id="1566151"/>
    <lineage>
        <taxon>Eukaryota</taxon>
        <taxon>Metazoa</taxon>
        <taxon>Chordata</taxon>
        <taxon>Craniata</taxon>
        <taxon>Vertebrata</taxon>
        <taxon>Euteleostomi</taxon>
        <taxon>Archelosauria</taxon>
        <taxon>Archosauria</taxon>
        <taxon>Dinosauria</taxon>
        <taxon>Saurischia</taxon>
        <taxon>Theropoda</taxon>
        <taxon>Coelurosauria</taxon>
        <taxon>Aves</taxon>
        <taxon>Neognathae</taxon>
        <taxon>Neoaves</taxon>
        <taxon>Telluraves</taxon>
        <taxon>Australaves</taxon>
        <taxon>Passeriformes</taxon>
        <taxon>Thamnophilidae</taxon>
        <taxon>Willisornis</taxon>
    </lineage>
</organism>
<accession>A0ABQ9CRP9</accession>
<evidence type="ECO:0000313" key="2">
    <source>
        <dbReference type="Proteomes" id="UP001145742"/>
    </source>
</evidence>
<proteinExistence type="predicted"/>
<dbReference type="PANTHER" id="PTHR33332">
    <property type="entry name" value="REVERSE TRANSCRIPTASE DOMAIN-CONTAINING PROTEIN"/>
    <property type="match status" value="1"/>
</dbReference>
<dbReference type="Proteomes" id="UP001145742">
    <property type="component" value="Unassembled WGS sequence"/>
</dbReference>
<reference evidence="1" key="1">
    <citation type="submission" date="2019-10" db="EMBL/GenBank/DDBJ databases">
        <authorList>
            <person name="Soares A.E.R."/>
            <person name="Aleixo A."/>
            <person name="Schneider P."/>
            <person name="Miyaki C.Y."/>
            <person name="Schneider M.P."/>
            <person name="Mello C."/>
            <person name="Vasconcelos A.T.R."/>
        </authorList>
    </citation>
    <scope>NUCLEOTIDE SEQUENCE</scope>
    <source>
        <tissue evidence="1">Muscle</tissue>
    </source>
</reference>
<keyword evidence="2" id="KW-1185">Reference proteome</keyword>
<sequence length="309" mass="34301">MATGEVSGDWKKENIIPIFKKGKKEDPENYRPGSLTSVPGETMEQILLAAVLRYVEDREVIWDSQHSFTKGKSCLSSPVSFCDGVTASVDKGSVDKGIECTLSTFTDYTKLSSAADTAEGEDAIQGDLDKLKRINITKCKLLHLSLGNPWYQSRLGDEQIESSLAEKDLEVLEERLDMSQQCALATQKDNHVLSCSQSSVASRSRGDPAPLLCPGETPPGVLHPTLEPPAQERHGPVGASPEEAIKRIRGMKHLSYEERLRKLNLFSLERRLWSDLIVTFQYLKGAYKEQGLFTRVSSDRTRGMALNLE</sequence>
<protein>
    <submittedName>
        <fullName evidence="1">Rna-directed dna polymerase from mobile element jockey-like</fullName>
    </submittedName>
</protein>
<evidence type="ECO:0000313" key="1">
    <source>
        <dbReference type="EMBL" id="KAJ7404558.1"/>
    </source>
</evidence>
<name>A0ABQ9CRP9_9PASS</name>
<gene>
    <name evidence="1" type="ORF">WISP_144599</name>
</gene>
<dbReference type="EMBL" id="WHWB01034765">
    <property type="protein sequence ID" value="KAJ7404558.1"/>
    <property type="molecule type" value="Genomic_DNA"/>
</dbReference>
<comment type="caution">
    <text evidence="1">The sequence shown here is derived from an EMBL/GenBank/DDBJ whole genome shotgun (WGS) entry which is preliminary data.</text>
</comment>